<dbReference type="SUPFAM" id="SSF55785">
    <property type="entry name" value="PYP-like sensor domain (PAS domain)"/>
    <property type="match status" value="1"/>
</dbReference>
<keyword evidence="10" id="KW-1185">Reference proteome</keyword>
<dbReference type="Proteomes" id="UP001595846">
    <property type="component" value="Unassembled WGS sequence"/>
</dbReference>
<evidence type="ECO:0000259" key="8">
    <source>
        <dbReference type="PROSITE" id="PS50112"/>
    </source>
</evidence>
<evidence type="ECO:0000256" key="5">
    <source>
        <dbReference type="ARBA" id="ARBA00023012"/>
    </source>
</evidence>
<dbReference type="SUPFAM" id="SSF55874">
    <property type="entry name" value="ATPase domain of HSP90 chaperone/DNA topoisomerase II/histidine kinase"/>
    <property type="match status" value="1"/>
</dbReference>
<dbReference type="PROSITE" id="PS50112">
    <property type="entry name" value="PAS"/>
    <property type="match status" value="1"/>
</dbReference>
<dbReference type="RefSeq" id="WP_256532255.1">
    <property type="nucleotide sequence ID" value="NZ_CP101824.1"/>
</dbReference>
<accession>A0ABD5NIU3</accession>
<protein>
    <recommendedName>
        <fullName evidence="2">histidine kinase</fullName>
        <ecNumber evidence="2">2.7.13.3</ecNumber>
    </recommendedName>
</protein>
<dbReference type="GO" id="GO:0000160">
    <property type="term" value="P:phosphorelay signal transduction system"/>
    <property type="evidence" value="ECO:0007669"/>
    <property type="project" value="UniProtKB-KW"/>
</dbReference>
<dbReference type="InterPro" id="IPR003018">
    <property type="entry name" value="GAF"/>
</dbReference>
<dbReference type="InterPro" id="IPR003594">
    <property type="entry name" value="HATPase_dom"/>
</dbReference>
<dbReference type="AlphaFoldDB" id="A0ABD5NIU3"/>
<name>A0ABD5NIU3_9EURY</name>
<dbReference type="EMBL" id="JBHSAQ010000001">
    <property type="protein sequence ID" value="MFC3956805.1"/>
    <property type="molecule type" value="Genomic_DNA"/>
</dbReference>
<dbReference type="NCBIfam" id="TIGR00229">
    <property type="entry name" value="sensory_box"/>
    <property type="match status" value="1"/>
</dbReference>
<feature type="domain" description="Histidine kinase" evidence="7">
    <location>
        <begin position="514"/>
        <end position="709"/>
    </location>
</feature>
<dbReference type="GO" id="GO:0004673">
    <property type="term" value="F:protein histidine kinase activity"/>
    <property type="evidence" value="ECO:0007669"/>
    <property type="project" value="UniProtKB-EC"/>
</dbReference>
<dbReference type="PANTHER" id="PTHR43711:SF1">
    <property type="entry name" value="HISTIDINE KINASE 1"/>
    <property type="match status" value="1"/>
</dbReference>
<dbReference type="Pfam" id="PF13185">
    <property type="entry name" value="GAF_2"/>
    <property type="match status" value="1"/>
</dbReference>
<dbReference type="SMART" id="SM00091">
    <property type="entry name" value="PAS"/>
    <property type="match status" value="1"/>
</dbReference>
<dbReference type="PROSITE" id="PS50109">
    <property type="entry name" value="HIS_KIN"/>
    <property type="match status" value="1"/>
</dbReference>
<keyword evidence="3" id="KW-0808">Transferase</keyword>
<dbReference type="EC" id="2.7.13.3" evidence="2"/>
<dbReference type="SMART" id="SM00387">
    <property type="entry name" value="HATPase_c"/>
    <property type="match status" value="1"/>
</dbReference>
<keyword evidence="9" id="KW-0067">ATP-binding</keyword>
<dbReference type="InterPro" id="IPR005467">
    <property type="entry name" value="His_kinase_dom"/>
</dbReference>
<evidence type="ECO:0000256" key="1">
    <source>
        <dbReference type="ARBA" id="ARBA00000085"/>
    </source>
</evidence>
<evidence type="ECO:0000256" key="2">
    <source>
        <dbReference type="ARBA" id="ARBA00012438"/>
    </source>
</evidence>
<feature type="domain" description="PAS" evidence="8">
    <location>
        <begin position="377"/>
        <end position="450"/>
    </location>
</feature>
<dbReference type="InterPro" id="IPR003661">
    <property type="entry name" value="HisK_dim/P_dom"/>
</dbReference>
<dbReference type="CDD" id="cd00130">
    <property type="entry name" value="PAS"/>
    <property type="match status" value="1"/>
</dbReference>
<dbReference type="Pfam" id="PF13426">
    <property type="entry name" value="PAS_9"/>
    <property type="match status" value="1"/>
</dbReference>
<comment type="catalytic activity">
    <reaction evidence="1">
        <text>ATP + protein L-histidine = ADP + protein N-phospho-L-histidine.</text>
        <dbReference type="EC" id="2.7.13.3"/>
    </reaction>
</comment>
<comment type="caution">
    <text evidence="9">The sequence shown here is derived from an EMBL/GenBank/DDBJ whole genome shotgun (WGS) entry which is preliminary data.</text>
</comment>
<organism evidence="9 10">
    <name type="scientific">Halovivax cerinus</name>
    <dbReference type="NCBI Taxonomy" id="1487865"/>
    <lineage>
        <taxon>Archaea</taxon>
        <taxon>Methanobacteriati</taxon>
        <taxon>Methanobacteriota</taxon>
        <taxon>Stenosarchaea group</taxon>
        <taxon>Halobacteria</taxon>
        <taxon>Halobacteriales</taxon>
        <taxon>Natrialbaceae</taxon>
        <taxon>Halovivax</taxon>
    </lineage>
</organism>
<evidence type="ECO:0000256" key="3">
    <source>
        <dbReference type="ARBA" id="ARBA00022679"/>
    </source>
</evidence>
<reference evidence="9 10" key="1">
    <citation type="journal article" date="2019" name="Int. J. Syst. Evol. Microbiol.">
        <title>The Global Catalogue of Microorganisms (GCM) 10K type strain sequencing project: providing services to taxonomists for standard genome sequencing and annotation.</title>
        <authorList>
            <consortium name="The Broad Institute Genomics Platform"/>
            <consortium name="The Broad Institute Genome Sequencing Center for Infectious Disease"/>
            <person name="Wu L."/>
            <person name="Ma J."/>
        </authorList>
    </citation>
    <scope>NUCLEOTIDE SEQUENCE [LARGE SCALE GENOMIC DNA]</scope>
    <source>
        <strain evidence="9 10">IBRC-M 10256</strain>
    </source>
</reference>
<dbReference type="Gene3D" id="3.30.450.40">
    <property type="match status" value="1"/>
</dbReference>
<keyword evidence="9" id="KW-0547">Nucleotide-binding</keyword>
<dbReference type="InterPro" id="IPR029016">
    <property type="entry name" value="GAF-like_dom_sf"/>
</dbReference>
<sequence length="784" mass="84180">MVPSPEAVRERFSDTDVDVVITGPSTSVSAIDSIRRADPSVPVVAVLDGDTRPDEVLDAGATDCLPLTDDPATTATLLDRRIDALPDRVGDGDRDDGSAVLQAHVGALTALLDEEDTLLGVFDAEYRHVTVVGTAVTDDLAPETLEGRTLVGAWVDPSVEPYLRAAYDDALAGEEGTSEFVIDGRPVRVQTRPVPGTSYGLVRFDPIVGVDVRPDERPGNRERIERLRSISRELDAQEDVAHISEFVVERVSELLDFDACVIADAGDETFDVLAATGAEPYTDTGPLTVDDGIAGRTVAEDRTFVIDDIREETAAEPTSPTYRSAISIPMGETGVFQALAAEPGAYTEMDRKLAELLVVHAAHAMARVRFEEALTLERDRFAALFQNIPDAAVTYVIAAGEPQIESVNSAFVRLFGFDPEDAAGESVRDLLVPPEADEDAASLYEAVEDGERVDAEVTRRTVDGTAPFLLRSVPVQSDDDRQRGYFIYTDISTLVERERELERQNERLDTFASIVSHDLRNPLSVAEGYLETAVDTGEVEYLDVVGEELDRMRRMIEDLLTLAREGEAIGDREPVALEAVAQRAWDGIDTADGTLSIGSLPTVRADPARVRQLFENLFRNAVLHGGDTVSVDVGPFDGGVYVDDDGPGVPDELKEEILEMGVSTAKDEGGTGFGLSIVAQVAAGHGWDVVVADSDRGGARFEIHFDSDPNGSTRPDTPGPNDDEKSASNSDAETTGSHLDDESSGSPSNESTALPTDDVSGSDEGASPPTEEHRDETDGGESIP</sequence>
<dbReference type="CDD" id="cd00082">
    <property type="entry name" value="HisKA"/>
    <property type="match status" value="1"/>
</dbReference>
<gene>
    <name evidence="9" type="ORF">ACFOUR_00265</name>
</gene>
<evidence type="ECO:0000313" key="10">
    <source>
        <dbReference type="Proteomes" id="UP001595846"/>
    </source>
</evidence>
<dbReference type="InterPro" id="IPR035965">
    <property type="entry name" value="PAS-like_dom_sf"/>
</dbReference>
<proteinExistence type="predicted"/>
<evidence type="ECO:0000259" key="7">
    <source>
        <dbReference type="PROSITE" id="PS50109"/>
    </source>
</evidence>
<dbReference type="GO" id="GO:0005524">
    <property type="term" value="F:ATP binding"/>
    <property type="evidence" value="ECO:0007669"/>
    <property type="project" value="UniProtKB-KW"/>
</dbReference>
<dbReference type="Pfam" id="PF00512">
    <property type="entry name" value="HisKA"/>
    <property type="match status" value="1"/>
</dbReference>
<feature type="compositionally biased region" description="Polar residues" evidence="6">
    <location>
        <begin position="727"/>
        <end position="737"/>
    </location>
</feature>
<dbReference type="Gene3D" id="3.30.450.20">
    <property type="entry name" value="PAS domain"/>
    <property type="match status" value="1"/>
</dbReference>
<dbReference type="InterPro" id="IPR000014">
    <property type="entry name" value="PAS"/>
</dbReference>
<dbReference type="PANTHER" id="PTHR43711">
    <property type="entry name" value="TWO-COMPONENT HISTIDINE KINASE"/>
    <property type="match status" value="1"/>
</dbReference>
<dbReference type="GeneID" id="73905034"/>
<evidence type="ECO:0000256" key="6">
    <source>
        <dbReference type="SAM" id="MobiDB-lite"/>
    </source>
</evidence>
<dbReference type="Gene3D" id="1.10.287.130">
    <property type="match status" value="1"/>
</dbReference>
<dbReference type="InterPro" id="IPR050736">
    <property type="entry name" value="Sensor_HK_Regulatory"/>
</dbReference>
<dbReference type="SUPFAM" id="SSF47384">
    <property type="entry name" value="Homodimeric domain of signal transducing histidine kinase"/>
    <property type="match status" value="1"/>
</dbReference>
<dbReference type="Gene3D" id="3.30.565.10">
    <property type="entry name" value="Histidine kinase-like ATPase, C-terminal domain"/>
    <property type="match status" value="1"/>
</dbReference>
<dbReference type="SUPFAM" id="SSF55781">
    <property type="entry name" value="GAF domain-like"/>
    <property type="match status" value="1"/>
</dbReference>
<evidence type="ECO:0000256" key="4">
    <source>
        <dbReference type="ARBA" id="ARBA00022777"/>
    </source>
</evidence>
<dbReference type="InterPro" id="IPR036097">
    <property type="entry name" value="HisK_dim/P_sf"/>
</dbReference>
<keyword evidence="5" id="KW-0902">Two-component regulatory system</keyword>
<dbReference type="SMART" id="SM00388">
    <property type="entry name" value="HisKA"/>
    <property type="match status" value="1"/>
</dbReference>
<dbReference type="Pfam" id="PF02518">
    <property type="entry name" value="HATPase_c"/>
    <property type="match status" value="1"/>
</dbReference>
<evidence type="ECO:0000313" key="9">
    <source>
        <dbReference type="EMBL" id="MFC3956805.1"/>
    </source>
</evidence>
<feature type="compositionally biased region" description="Polar residues" evidence="6">
    <location>
        <begin position="744"/>
        <end position="754"/>
    </location>
</feature>
<keyword evidence="4" id="KW-0418">Kinase</keyword>
<feature type="region of interest" description="Disordered" evidence="6">
    <location>
        <begin position="701"/>
        <end position="784"/>
    </location>
</feature>
<dbReference type="InterPro" id="IPR036890">
    <property type="entry name" value="HATPase_C_sf"/>
</dbReference>